<feature type="compositionally biased region" description="Basic and acidic residues" evidence="1">
    <location>
        <begin position="291"/>
        <end position="314"/>
    </location>
</feature>
<evidence type="ECO:0000313" key="2">
    <source>
        <dbReference type="EMBL" id="GLQ55808.1"/>
    </source>
</evidence>
<dbReference type="InterPro" id="IPR022062">
    <property type="entry name" value="DUF3618"/>
</dbReference>
<reference evidence="3" key="1">
    <citation type="journal article" date="2019" name="Int. J. Syst. Evol. Microbiol.">
        <title>The Global Catalogue of Microorganisms (GCM) 10K type strain sequencing project: providing services to taxonomists for standard genome sequencing and annotation.</title>
        <authorList>
            <consortium name="The Broad Institute Genomics Platform"/>
            <consortium name="The Broad Institute Genome Sequencing Center for Infectious Disease"/>
            <person name="Wu L."/>
            <person name="Ma J."/>
        </authorList>
    </citation>
    <scope>NUCLEOTIDE SEQUENCE [LARGE SCALE GENOMIC DNA]</scope>
    <source>
        <strain evidence="3">NBRC 112416</strain>
    </source>
</reference>
<comment type="caution">
    <text evidence="2">The sequence shown here is derived from an EMBL/GenBank/DDBJ whole genome shotgun (WGS) entry which is preliminary data.</text>
</comment>
<evidence type="ECO:0000256" key="1">
    <source>
        <dbReference type="SAM" id="MobiDB-lite"/>
    </source>
</evidence>
<gene>
    <name evidence="2" type="ORF">GCM10010862_30670</name>
</gene>
<dbReference type="RefSeq" id="WP_284341220.1">
    <property type="nucleotide sequence ID" value="NZ_BSNS01000012.1"/>
</dbReference>
<evidence type="ECO:0000313" key="3">
    <source>
        <dbReference type="Proteomes" id="UP001156691"/>
    </source>
</evidence>
<name>A0ABQ5W7R5_9HYPH</name>
<dbReference type="Proteomes" id="UP001156691">
    <property type="component" value="Unassembled WGS sequence"/>
</dbReference>
<protein>
    <submittedName>
        <fullName evidence="2">Nutrient deprivation-induced protein</fullName>
    </submittedName>
</protein>
<proteinExistence type="predicted"/>
<sequence length="336" mass="36964">MMAYEEHRSSEELQRDIDHQRHAVESRLDSLQARLSPGQLLDEALRYTREGPGAEYVDNLKRSATQNPIPVALLGISLAWLMGRPAAAPASDNHQSAFNEDLDYDPYPLATVKGTSLQRLGHSPYDDGRHQSEFVDDAGKKYRAFADETGSRAGHFVDETGNTFRGFMDEAGNRVTEFRDEAGNLLDEATGWASHSWRAAGSAMHRAKGGIDSLRDRTMHAGEGLYRRADQFGGGLEHFLRDQPLVAGALAFAIGAAIGAAAPHTREEDELMGEASDRLKDRAADEARDLYREGKEQVQQRYGEAKEEAARLYEESGGISGQEGDGPDPADRSRPH</sequence>
<feature type="region of interest" description="Disordered" evidence="1">
    <location>
        <begin position="291"/>
        <end position="336"/>
    </location>
</feature>
<organism evidence="2 3">
    <name type="scientific">Devosia nitrariae</name>
    <dbReference type="NCBI Taxonomy" id="2071872"/>
    <lineage>
        <taxon>Bacteria</taxon>
        <taxon>Pseudomonadati</taxon>
        <taxon>Pseudomonadota</taxon>
        <taxon>Alphaproteobacteria</taxon>
        <taxon>Hyphomicrobiales</taxon>
        <taxon>Devosiaceae</taxon>
        <taxon>Devosia</taxon>
    </lineage>
</organism>
<accession>A0ABQ5W7R5</accession>
<dbReference type="Pfam" id="PF12277">
    <property type="entry name" value="DUF3618"/>
    <property type="match status" value="1"/>
</dbReference>
<dbReference type="EMBL" id="BSNS01000012">
    <property type="protein sequence ID" value="GLQ55808.1"/>
    <property type="molecule type" value="Genomic_DNA"/>
</dbReference>
<keyword evidence="3" id="KW-1185">Reference proteome</keyword>